<comment type="caution">
    <text evidence="1">The sequence shown here is derived from an EMBL/GenBank/DDBJ whole genome shotgun (WGS) entry which is preliminary data.</text>
</comment>
<name>A0ACC3SS88_LIPKO</name>
<protein>
    <submittedName>
        <fullName evidence="1">Dfp1/Him1, central region-domain-containing protein</fullName>
    </submittedName>
</protein>
<accession>A0ACC3SS88</accession>
<reference evidence="2" key="1">
    <citation type="journal article" date="2024" name="Front. Bioeng. Biotechnol.">
        <title>Genome-scale model development and genomic sequencing of the oleaginous clade Lipomyces.</title>
        <authorList>
            <person name="Czajka J.J."/>
            <person name="Han Y."/>
            <person name="Kim J."/>
            <person name="Mondo S.J."/>
            <person name="Hofstad B.A."/>
            <person name="Robles A."/>
            <person name="Haridas S."/>
            <person name="Riley R."/>
            <person name="LaButti K."/>
            <person name="Pangilinan J."/>
            <person name="Andreopoulos W."/>
            <person name="Lipzen A."/>
            <person name="Yan J."/>
            <person name="Wang M."/>
            <person name="Ng V."/>
            <person name="Grigoriev I.V."/>
            <person name="Spatafora J.W."/>
            <person name="Magnuson J.K."/>
            <person name="Baker S.E."/>
            <person name="Pomraning K.R."/>
        </authorList>
    </citation>
    <scope>NUCLEOTIDE SEQUENCE [LARGE SCALE GENOMIC DNA]</scope>
    <source>
        <strain evidence="2">CBS 7786</strain>
    </source>
</reference>
<proteinExistence type="predicted"/>
<dbReference type="EMBL" id="MU971471">
    <property type="protein sequence ID" value="KAK9234496.1"/>
    <property type="molecule type" value="Genomic_DNA"/>
</dbReference>
<dbReference type="Proteomes" id="UP001433508">
    <property type="component" value="Unassembled WGS sequence"/>
</dbReference>
<evidence type="ECO:0000313" key="1">
    <source>
        <dbReference type="EMBL" id="KAK9234496.1"/>
    </source>
</evidence>
<gene>
    <name evidence="1" type="ORF">V1525DRAFT_412904</name>
</gene>
<organism evidence="1 2">
    <name type="scientific">Lipomyces kononenkoae</name>
    <name type="common">Yeast</name>
    <dbReference type="NCBI Taxonomy" id="34357"/>
    <lineage>
        <taxon>Eukaryota</taxon>
        <taxon>Fungi</taxon>
        <taxon>Dikarya</taxon>
        <taxon>Ascomycota</taxon>
        <taxon>Saccharomycotina</taxon>
        <taxon>Lipomycetes</taxon>
        <taxon>Lipomycetales</taxon>
        <taxon>Lipomycetaceae</taxon>
        <taxon>Lipomyces</taxon>
    </lineage>
</organism>
<sequence>MSVYPVISRRPPSQSSGNIICSSADTGSAVNRMRSQSVALKDLNLAGQSNLTSSSSAMTDVSKDKLYLSKGPLLASSSVASRLASSTLNCQVAHTTTMAESIGHQHANGEAPTLAPATLNDTMSEAIEKFGPSSAQHTSNGAVNNLLHPSTNAIVNTGIIEPSRTGTLSSTSLDPMAISASGNAPLVTVLGLTGKSQVTERPRENSREPRQRVASLRDRERVSTRGRDVPQSRERGQQQATTTQNETSEQRDADNIANWQRQWKRVLATSVFYFDGLEDLGKDRTKKQLLNYGAKIETFFHGGVTNVVTNRPIQANYAPMDIIYQARQRNMKIWTHEKFVRFMSHLQENANTSASNATNTHTATALSRGHVVASDTSNNLCRMLREEKLTGPADSDPRARRDDIHYFKGPYIYVRDASQIYRPIMVREYARVSDPELGDWPQFRATGPGKCPFVLDIQYHQNKGDREMKPRRAGSKLKRSATVETEASTSKGAFKSRKLPEDETESHSQMANFLHVHEDLQEDGDGYITEDTRRQATAFNEPHSRKKSALTPVRMTSARANSGGKTTAELKARKQSLSATGRSYHVRMTAALGHELVATGINMSNATSNIRSMTQSGGAANGLARQVSQVQSKEVDNLKRKVFERKRRPLPVPQVAVKKEAVAVREVRPGYCENCKDKYDDYQEHIKSRKHRKFAANDENFGDIDDLLAQLIQPKRELQVPRVE</sequence>
<keyword evidence="2" id="KW-1185">Reference proteome</keyword>
<evidence type="ECO:0000313" key="2">
    <source>
        <dbReference type="Proteomes" id="UP001433508"/>
    </source>
</evidence>